<organism evidence="3 4">
    <name type="scientific">Halocaridina rubra</name>
    <name type="common">Hawaiian red shrimp</name>
    <dbReference type="NCBI Taxonomy" id="373956"/>
    <lineage>
        <taxon>Eukaryota</taxon>
        <taxon>Metazoa</taxon>
        <taxon>Ecdysozoa</taxon>
        <taxon>Arthropoda</taxon>
        <taxon>Crustacea</taxon>
        <taxon>Multicrustacea</taxon>
        <taxon>Malacostraca</taxon>
        <taxon>Eumalacostraca</taxon>
        <taxon>Eucarida</taxon>
        <taxon>Decapoda</taxon>
        <taxon>Pleocyemata</taxon>
        <taxon>Caridea</taxon>
        <taxon>Atyoidea</taxon>
        <taxon>Atyidae</taxon>
        <taxon>Halocaridina</taxon>
    </lineage>
</organism>
<keyword evidence="2" id="KW-1133">Transmembrane helix</keyword>
<protein>
    <submittedName>
        <fullName evidence="3">Uncharacterized protein</fullName>
    </submittedName>
</protein>
<feature type="transmembrane region" description="Helical" evidence="2">
    <location>
        <begin position="12"/>
        <end position="33"/>
    </location>
</feature>
<comment type="caution">
    <text evidence="3">The sequence shown here is derived from an EMBL/GenBank/DDBJ whole genome shotgun (WGS) entry which is preliminary data.</text>
</comment>
<evidence type="ECO:0000256" key="1">
    <source>
        <dbReference type="SAM" id="MobiDB-lite"/>
    </source>
</evidence>
<dbReference type="EMBL" id="JAXCGZ010013598">
    <property type="protein sequence ID" value="KAK7072220.1"/>
    <property type="molecule type" value="Genomic_DNA"/>
</dbReference>
<feature type="region of interest" description="Disordered" evidence="1">
    <location>
        <begin position="67"/>
        <end position="86"/>
    </location>
</feature>
<evidence type="ECO:0000313" key="4">
    <source>
        <dbReference type="Proteomes" id="UP001381693"/>
    </source>
</evidence>
<evidence type="ECO:0000256" key="2">
    <source>
        <dbReference type="SAM" id="Phobius"/>
    </source>
</evidence>
<dbReference type="Proteomes" id="UP001381693">
    <property type="component" value="Unassembled WGS sequence"/>
</dbReference>
<accession>A0AAN9A4M0</accession>
<keyword evidence="4" id="KW-1185">Reference proteome</keyword>
<keyword evidence="2" id="KW-0472">Membrane</keyword>
<gene>
    <name evidence="3" type="ORF">SK128_022593</name>
</gene>
<proteinExistence type="predicted"/>
<evidence type="ECO:0000313" key="3">
    <source>
        <dbReference type="EMBL" id="KAK7072220.1"/>
    </source>
</evidence>
<dbReference type="AlphaFoldDB" id="A0AAN9A4M0"/>
<keyword evidence="2" id="KW-0812">Transmembrane</keyword>
<reference evidence="3 4" key="1">
    <citation type="submission" date="2023-11" db="EMBL/GenBank/DDBJ databases">
        <title>Halocaridina rubra genome assembly.</title>
        <authorList>
            <person name="Smith C."/>
        </authorList>
    </citation>
    <scope>NUCLEOTIDE SEQUENCE [LARGE SCALE GENOMIC DNA]</scope>
    <source>
        <strain evidence="3">EP-1</strain>
        <tissue evidence="3">Whole</tissue>
    </source>
</reference>
<name>A0AAN9A4M0_HALRR</name>
<sequence length="128" mass="14689">MIFVLTSCSHSIVSSCLIQLVILSTLVFVYSVILQKQNDVYEEGNANTPIARKERKAIHLDLKVISSSTKEERRSRSNGPSSSMKWRRACMCRRNLHTEENPGKPFYHPDEDYKSYLGFEEIGLGRIH</sequence>